<accession>A0ABV0T4H8</accession>
<reference evidence="2 3" key="1">
    <citation type="submission" date="2021-06" db="EMBL/GenBank/DDBJ databases">
        <authorList>
            <person name="Palmer J.M."/>
        </authorList>
    </citation>
    <scope>NUCLEOTIDE SEQUENCE [LARGE SCALE GENOMIC DNA]</scope>
    <source>
        <strain evidence="3">if_2019</strain>
        <tissue evidence="2">Muscle</tissue>
    </source>
</reference>
<feature type="chain" id="PRO_5046868095" description="Secreted protein" evidence="1">
    <location>
        <begin position="22"/>
        <end position="127"/>
    </location>
</feature>
<gene>
    <name evidence="2" type="ORF">ILYODFUR_001831</name>
</gene>
<evidence type="ECO:0000313" key="2">
    <source>
        <dbReference type="EMBL" id="MEQ2227778.1"/>
    </source>
</evidence>
<organism evidence="2 3">
    <name type="scientific">Ilyodon furcidens</name>
    <name type="common">goldbreast splitfin</name>
    <dbReference type="NCBI Taxonomy" id="33524"/>
    <lineage>
        <taxon>Eukaryota</taxon>
        <taxon>Metazoa</taxon>
        <taxon>Chordata</taxon>
        <taxon>Craniata</taxon>
        <taxon>Vertebrata</taxon>
        <taxon>Euteleostomi</taxon>
        <taxon>Actinopterygii</taxon>
        <taxon>Neopterygii</taxon>
        <taxon>Teleostei</taxon>
        <taxon>Neoteleostei</taxon>
        <taxon>Acanthomorphata</taxon>
        <taxon>Ovalentaria</taxon>
        <taxon>Atherinomorphae</taxon>
        <taxon>Cyprinodontiformes</taxon>
        <taxon>Goodeidae</taxon>
        <taxon>Ilyodon</taxon>
    </lineage>
</organism>
<comment type="caution">
    <text evidence="2">The sequence shown here is derived from an EMBL/GenBank/DDBJ whole genome shotgun (WGS) entry which is preliminary data.</text>
</comment>
<dbReference type="Proteomes" id="UP001482620">
    <property type="component" value="Unassembled WGS sequence"/>
</dbReference>
<feature type="signal peptide" evidence="1">
    <location>
        <begin position="1"/>
        <end position="21"/>
    </location>
</feature>
<keyword evidence="1" id="KW-0732">Signal</keyword>
<evidence type="ECO:0000313" key="3">
    <source>
        <dbReference type="Proteomes" id="UP001482620"/>
    </source>
</evidence>
<protein>
    <recommendedName>
        <fullName evidence="4">Secreted protein</fullName>
    </recommendedName>
</protein>
<sequence>MQATFLSPLWVFLGSFFACQRLVTPKSRRQRYSLQYLLLYTLDSPVTATTYSTVPTFEAMTFGDSNDINHLILVKDSRNGHSFLQVLLGPVHFIWDCAPIQLHLHDVSLLLLYRQQSHLETKELVVK</sequence>
<dbReference type="EMBL" id="JAHRIQ010023252">
    <property type="protein sequence ID" value="MEQ2227778.1"/>
    <property type="molecule type" value="Genomic_DNA"/>
</dbReference>
<name>A0ABV0T4H8_9TELE</name>
<evidence type="ECO:0008006" key="4">
    <source>
        <dbReference type="Google" id="ProtNLM"/>
    </source>
</evidence>
<evidence type="ECO:0000256" key="1">
    <source>
        <dbReference type="SAM" id="SignalP"/>
    </source>
</evidence>
<keyword evidence="3" id="KW-1185">Reference proteome</keyword>
<proteinExistence type="predicted"/>